<accession>A0A3E0HV27</accession>
<protein>
    <submittedName>
        <fullName evidence="1">Uncharacterized protein</fullName>
    </submittedName>
</protein>
<dbReference type="RefSeq" id="WP_116174626.1">
    <property type="nucleotide sequence ID" value="NZ_CP144375.1"/>
</dbReference>
<gene>
    <name evidence="1" type="ORF">BCF44_104378</name>
</gene>
<name>A0A3E0HV27_9PSEU</name>
<organism evidence="1 2">
    <name type="scientific">Kutzneria buriramensis</name>
    <dbReference type="NCBI Taxonomy" id="1045776"/>
    <lineage>
        <taxon>Bacteria</taxon>
        <taxon>Bacillati</taxon>
        <taxon>Actinomycetota</taxon>
        <taxon>Actinomycetes</taxon>
        <taxon>Pseudonocardiales</taxon>
        <taxon>Pseudonocardiaceae</taxon>
        <taxon>Kutzneria</taxon>
    </lineage>
</organism>
<evidence type="ECO:0000313" key="2">
    <source>
        <dbReference type="Proteomes" id="UP000256269"/>
    </source>
</evidence>
<evidence type="ECO:0000313" key="1">
    <source>
        <dbReference type="EMBL" id="REH50106.1"/>
    </source>
</evidence>
<keyword evidence="2" id="KW-1185">Reference proteome</keyword>
<sequence length="86" mass="9809">MAEDTRLEIDIELFGGPEDGRTITVPAQRDGVPTLPRWEFPQLPKERNREKLKAALASSPVIVYERPAEPTRGRWKYVYAGTRARS</sequence>
<dbReference type="EMBL" id="QUNO01000004">
    <property type="protein sequence ID" value="REH50106.1"/>
    <property type="molecule type" value="Genomic_DNA"/>
</dbReference>
<proteinExistence type="predicted"/>
<dbReference type="AlphaFoldDB" id="A0A3E0HV27"/>
<dbReference type="Proteomes" id="UP000256269">
    <property type="component" value="Unassembled WGS sequence"/>
</dbReference>
<dbReference type="OrthoDB" id="5190723at2"/>
<reference evidence="1 2" key="1">
    <citation type="submission" date="2018-08" db="EMBL/GenBank/DDBJ databases">
        <title>Genomic Encyclopedia of Archaeal and Bacterial Type Strains, Phase II (KMG-II): from individual species to whole genera.</title>
        <authorList>
            <person name="Goeker M."/>
        </authorList>
    </citation>
    <scope>NUCLEOTIDE SEQUENCE [LARGE SCALE GENOMIC DNA]</scope>
    <source>
        <strain evidence="1 2">DSM 45791</strain>
    </source>
</reference>
<comment type="caution">
    <text evidence="1">The sequence shown here is derived from an EMBL/GenBank/DDBJ whole genome shotgun (WGS) entry which is preliminary data.</text>
</comment>